<dbReference type="EMBL" id="JAJSOF020000001">
    <property type="protein sequence ID" value="KAJ4451878.1"/>
    <property type="molecule type" value="Genomic_DNA"/>
</dbReference>
<organism evidence="1 2">
    <name type="scientific">Periplaneta americana</name>
    <name type="common">American cockroach</name>
    <name type="synonym">Blatta americana</name>
    <dbReference type="NCBI Taxonomy" id="6978"/>
    <lineage>
        <taxon>Eukaryota</taxon>
        <taxon>Metazoa</taxon>
        <taxon>Ecdysozoa</taxon>
        <taxon>Arthropoda</taxon>
        <taxon>Hexapoda</taxon>
        <taxon>Insecta</taxon>
        <taxon>Pterygota</taxon>
        <taxon>Neoptera</taxon>
        <taxon>Polyneoptera</taxon>
        <taxon>Dictyoptera</taxon>
        <taxon>Blattodea</taxon>
        <taxon>Blattoidea</taxon>
        <taxon>Blattidae</taxon>
        <taxon>Blattinae</taxon>
        <taxon>Periplaneta</taxon>
    </lineage>
</organism>
<evidence type="ECO:0000313" key="1">
    <source>
        <dbReference type="EMBL" id="KAJ4451878.1"/>
    </source>
</evidence>
<evidence type="ECO:0000313" key="2">
    <source>
        <dbReference type="Proteomes" id="UP001148838"/>
    </source>
</evidence>
<proteinExistence type="predicted"/>
<dbReference type="Proteomes" id="UP001148838">
    <property type="component" value="Unassembled WGS sequence"/>
</dbReference>
<sequence>MLGKSRDDMDRHHLQKCRALQSPTEEQRYWEDQVKVKIVKPKPFKKSINTAYTQKYFVPDIYGTIREHAEKTQSLTWSGTEFQGLGIDVLKDDE</sequence>
<reference evidence="1 2" key="1">
    <citation type="journal article" date="2022" name="Allergy">
        <title>Genome assembly and annotation of Periplaneta americana reveal a comprehensive cockroach allergen profile.</title>
        <authorList>
            <person name="Wang L."/>
            <person name="Xiong Q."/>
            <person name="Saelim N."/>
            <person name="Wang L."/>
            <person name="Nong W."/>
            <person name="Wan A.T."/>
            <person name="Shi M."/>
            <person name="Liu X."/>
            <person name="Cao Q."/>
            <person name="Hui J.H.L."/>
            <person name="Sookrung N."/>
            <person name="Leung T.F."/>
            <person name="Tungtrongchitr A."/>
            <person name="Tsui S.K.W."/>
        </authorList>
    </citation>
    <scope>NUCLEOTIDE SEQUENCE [LARGE SCALE GENOMIC DNA]</scope>
    <source>
        <strain evidence="1">PWHHKU_190912</strain>
    </source>
</reference>
<keyword evidence="2" id="KW-1185">Reference proteome</keyword>
<gene>
    <name evidence="1" type="ORF">ANN_03356</name>
</gene>
<protein>
    <submittedName>
        <fullName evidence="1">Uncharacterized protein</fullName>
    </submittedName>
</protein>
<comment type="caution">
    <text evidence="1">The sequence shown here is derived from an EMBL/GenBank/DDBJ whole genome shotgun (WGS) entry which is preliminary data.</text>
</comment>
<name>A0ABQ8U1N5_PERAM</name>
<accession>A0ABQ8U1N5</accession>